<dbReference type="CDD" id="cd01562">
    <property type="entry name" value="Thr-dehyd"/>
    <property type="match status" value="1"/>
</dbReference>
<dbReference type="InterPro" id="IPR036052">
    <property type="entry name" value="TrpB-like_PALP_sf"/>
</dbReference>
<dbReference type="Pfam" id="PF00291">
    <property type="entry name" value="PALP"/>
    <property type="match status" value="1"/>
</dbReference>
<dbReference type="PROSITE" id="PS51671">
    <property type="entry name" value="ACT"/>
    <property type="match status" value="1"/>
</dbReference>
<dbReference type="GO" id="GO:0030170">
    <property type="term" value="F:pyridoxal phosphate binding"/>
    <property type="evidence" value="ECO:0007669"/>
    <property type="project" value="InterPro"/>
</dbReference>
<dbReference type="PROSITE" id="PS00165">
    <property type="entry name" value="DEHYDRATASE_SER_THR"/>
    <property type="match status" value="1"/>
</dbReference>
<name>D5Q2D0_CLODI</name>
<dbReference type="InterPro" id="IPR001926">
    <property type="entry name" value="TrpB-like_PALP"/>
</dbReference>
<dbReference type="Pfam" id="PF01842">
    <property type="entry name" value="ACT"/>
    <property type="match status" value="1"/>
</dbReference>
<dbReference type="PANTHER" id="PTHR48078:SF6">
    <property type="entry name" value="L-THREONINE DEHYDRATASE CATABOLIC TDCB"/>
    <property type="match status" value="1"/>
</dbReference>
<dbReference type="GO" id="GO:0009097">
    <property type="term" value="P:isoleucine biosynthetic process"/>
    <property type="evidence" value="ECO:0007669"/>
    <property type="project" value="UniProtKB-UniPathway"/>
</dbReference>
<keyword evidence="9" id="KW-0021">Allosteric enzyme</keyword>
<proteinExistence type="inferred from homology"/>
<dbReference type="UniPathway" id="UPA00052">
    <property type="reaction ID" value="UER00507"/>
</dbReference>
<evidence type="ECO:0000313" key="16">
    <source>
        <dbReference type="EMBL" id="EFH07896.1"/>
    </source>
</evidence>
<evidence type="ECO:0000256" key="13">
    <source>
        <dbReference type="ARBA" id="ARBA00025527"/>
    </source>
</evidence>
<accession>D5Q2D0</accession>
<evidence type="ECO:0000256" key="10">
    <source>
        <dbReference type="ARBA" id="ARBA00022624"/>
    </source>
</evidence>
<evidence type="ECO:0000256" key="9">
    <source>
        <dbReference type="ARBA" id="ARBA00022533"/>
    </source>
</evidence>
<dbReference type="EC" id="4.3.1.19" evidence="7"/>
<protein>
    <recommendedName>
        <fullName evidence="8">L-threonine dehydratase catabolic TdcB</fullName>
        <ecNumber evidence="7">4.3.1.19</ecNumber>
    </recommendedName>
    <alternativeName>
        <fullName evidence="14">Threonine deaminase</fullName>
    </alternativeName>
</protein>
<keyword evidence="10" id="KW-0412">Isoleucine biosynthesis</keyword>
<evidence type="ECO:0000256" key="5">
    <source>
        <dbReference type="ARBA" id="ARBA00010869"/>
    </source>
</evidence>
<dbReference type="PANTHER" id="PTHR48078">
    <property type="entry name" value="THREONINE DEHYDRATASE, MITOCHONDRIAL-RELATED"/>
    <property type="match status" value="1"/>
</dbReference>
<keyword evidence="12 16" id="KW-0456">Lyase</keyword>
<dbReference type="GO" id="GO:0004794">
    <property type="term" value="F:threonine deaminase activity"/>
    <property type="evidence" value="ECO:0007669"/>
    <property type="project" value="UniProtKB-EC"/>
</dbReference>
<evidence type="ECO:0000256" key="7">
    <source>
        <dbReference type="ARBA" id="ARBA00012096"/>
    </source>
</evidence>
<evidence type="ECO:0000256" key="8">
    <source>
        <dbReference type="ARBA" id="ARBA00022248"/>
    </source>
</evidence>
<dbReference type="GO" id="GO:0006565">
    <property type="term" value="P:L-serine catabolic process"/>
    <property type="evidence" value="ECO:0007669"/>
    <property type="project" value="TreeGrafter"/>
</dbReference>
<sequence>MDLREWNEMMNVTLTDVKEARETIKNIVKRTDLLESVKLSEKTGANVFYKCENLQKTGSFKLRGACNKIASLTDEEKANGVIASSAGNHAQGVALGAKMTGIKSTIVMPATAPLAKVSATKSYGAEVVLNGAVYDDAYAKAVEIQKETGATFLHPFNDRYVIAGQGTISLEIFEQLDNKVDTILCPVGGGGIISGVAVAAKALNPNVKVVGVQTANIPSMKESIKNGKVTTAFNDTTIADGIAVKTPGDLTFEIINELVDEIVVVEETEIAESILFMMESQKIVSEGAGAVCTAAILSGKYVPAKDENVVCIISGGNIDINTLYRIIGVALAKEGRRYSFSTIMEDKPGNFAELTRIISENGGNILSANQGKLSAGEALGKQSAEFILETIDYDHIARIKKAIEEKGFKIIEL</sequence>
<feature type="domain" description="ACT" evidence="15">
    <location>
        <begin position="339"/>
        <end position="413"/>
    </location>
</feature>
<evidence type="ECO:0000256" key="11">
    <source>
        <dbReference type="ARBA" id="ARBA00022898"/>
    </source>
</evidence>
<dbReference type="InterPro" id="IPR000634">
    <property type="entry name" value="Ser/Thr_deHydtase_PyrdxlP-BS"/>
</dbReference>
<reference evidence="16 17" key="1">
    <citation type="submission" date="2010-05" db="EMBL/GenBank/DDBJ databases">
        <authorList>
            <person name="Qin X."/>
            <person name="Bachman B."/>
            <person name="Battles P."/>
            <person name="Bell A."/>
            <person name="Bess C."/>
            <person name="Bickham C."/>
            <person name="Chaboub L."/>
            <person name="Chen D."/>
            <person name="Coyle M."/>
            <person name="Deiros D.R."/>
            <person name="Dinh H."/>
            <person name="Forbes L."/>
            <person name="Fowler G."/>
            <person name="Francisco L."/>
            <person name="Fu Q."/>
            <person name="Gubbala S."/>
            <person name="Hale W."/>
            <person name="Han Y."/>
            <person name="Hemphill L."/>
            <person name="Highlander S.K."/>
            <person name="Hirani K."/>
            <person name="Hogues M."/>
            <person name="Jackson L."/>
            <person name="Jakkamsetti A."/>
            <person name="Javaid M."/>
            <person name="Jiang H."/>
            <person name="Korchina V."/>
            <person name="Kovar C."/>
            <person name="Lara F."/>
            <person name="Lee S."/>
            <person name="Mata R."/>
            <person name="Mathew T."/>
            <person name="Moen C."/>
            <person name="Morales K."/>
            <person name="Munidasa M."/>
            <person name="Nazareth L."/>
            <person name="Ngo R."/>
            <person name="Nguyen L."/>
            <person name="Okwuonu G."/>
            <person name="Ongeri F."/>
            <person name="Patil S."/>
            <person name="Petrosino J."/>
            <person name="Pham C."/>
            <person name="Pham P."/>
            <person name="Pu L.-L."/>
            <person name="Puazo M."/>
            <person name="Raj R."/>
            <person name="Reid J."/>
            <person name="Rouhana J."/>
            <person name="Saada N."/>
            <person name="Shang Y."/>
            <person name="Simmons D."/>
            <person name="Thornton R."/>
            <person name="Warren J."/>
            <person name="Weissenberger G."/>
            <person name="Zhang J."/>
            <person name="Zhang L."/>
            <person name="Zhou C."/>
            <person name="Zhu D."/>
            <person name="Muzny D."/>
            <person name="Worley K."/>
            <person name="Gibbs R."/>
        </authorList>
    </citation>
    <scope>NUCLEOTIDE SEQUENCE [LARGE SCALE GENOMIC DNA]</scope>
    <source>
        <strain evidence="16 17">NAP08</strain>
    </source>
</reference>
<evidence type="ECO:0000256" key="4">
    <source>
        <dbReference type="ARBA" id="ARBA00004958"/>
    </source>
</evidence>
<organism evidence="16 17">
    <name type="scientific">Clostridioides difficile NAP08</name>
    <dbReference type="NCBI Taxonomy" id="525259"/>
    <lineage>
        <taxon>Bacteria</taxon>
        <taxon>Bacillati</taxon>
        <taxon>Bacillota</taxon>
        <taxon>Clostridia</taxon>
        <taxon>Peptostreptococcales</taxon>
        <taxon>Peptostreptococcaceae</taxon>
        <taxon>Clostridioides</taxon>
    </lineage>
</organism>
<comment type="pathway">
    <text evidence="4">Amino-acid degradation; L-threonine degradation via propanoate pathway; propanoate from L-threonine: step 1/4.</text>
</comment>
<dbReference type="CDD" id="cd04886">
    <property type="entry name" value="ACT_ThrD-II-like"/>
    <property type="match status" value="1"/>
</dbReference>
<comment type="subunit">
    <text evidence="6">In the native structure, TdcB is in a dimeric form, whereas in the TdcB-AMP complex, it exists in a tetrameric form (dimer of dimers).</text>
</comment>
<dbReference type="Gene3D" id="3.40.50.1100">
    <property type="match status" value="2"/>
</dbReference>
<evidence type="ECO:0000256" key="2">
    <source>
        <dbReference type="ARBA" id="ARBA00001933"/>
    </source>
</evidence>
<evidence type="ECO:0000256" key="14">
    <source>
        <dbReference type="ARBA" id="ARBA00031427"/>
    </source>
</evidence>
<dbReference type="EMBL" id="ADNX01000030">
    <property type="protein sequence ID" value="EFH07896.1"/>
    <property type="molecule type" value="Genomic_DNA"/>
</dbReference>
<dbReference type="InterPro" id="IPR005789">
    <property type="entry name" value="Thr_deHydtase_catblc"/>
</dbReference>
<comment type="catalytic activity">
    <reaction evidence="1">
        <text>L-threonine = 2-oxobutanoate + NH4(+)</text>
        <dbReference type="Rhea" id="RHEA:22108"/>
        <dbReference type="ChEBI" id="CHEBI:16763"/>
        <dbReference type="ChEBI" id="CHEBI:28938"/>
        <dbReference type="ChEBI" id="CHEBI:57926"/>
        <dbReference type="EC" id="4.3.1.19"/>
    </reaction>
</comment>
<keyword evidence="10" id="KW-0028">Amino-acid biosynthesis</keyword>
<dbReference type="GO" id="GO:0003941">
    <property type="term" value="F:L-serine ammonia-lyase activity"/>
    <property type="evidence" value="ECO:0007669"/>
    <property type="project" value="TreeGrafter"/>
</dbReference>
<dbReference type="InterPro" id="IPR050147">
    <property type="entry name" value="Ser/Thr_Dehydratase"/>
</dbReference>
<evidence type="ECO:0000313" key="17">
    <source>
        <dbReference type="Proteomes" id="UP000003227"/>
    </source>
</evidence>
<dbReference type="Gene3D" id="3.30.70.260">
    <property type="match status" value="1"/>
</dbReference>
<dbReference type="NCBIfam" id="TIGR01127">
    <property type="entry name" value="ilvA_1Cterm"/>
    <property type="match status" value="1"/>
</dbReference>
<comment type="function">
    <text evidence="13">Catalyzes the anaerobic formation of alpha-ketobutyrate and ammonia from threonine in a two-step reaction. The first step involved a dehydration of threonine and a production of enamine intermediates (aminocrotonate), which tautomerizes to its imine form (iminobutyrate). Both intermediates are unstable and short-lived. The second step is the nonenzymatic hydrolysis of the enamine/imine intermediates to form 2-ketobutyrate and free ammonia. In the low water environment of the cell, the second step is accelerated by RidA.</text>
</comment>
<dbReference type="SUPFAM" id="SSF53686">
    <property type="entry name" value="Tryptophan synthase beta subunit-like PLP-dependent enzymes"/>
    <property type="match status" value="1"/>
</dbReference>
<dbReference type="GO" id="GO:0070689">
    <property type="term" value="P:L-threonine catabolic process to propionate"/>
    <property type="evidence" value="ECO:0007669"/>
    <property type="project" value="UniProtKB-UniPathway"/>
</dbReference>
<dbReference type="AlphaFoldDB" id="D5Q2D0"/>
<keyword evidence="10" id="KW-0100">Branched-chain amino acid biosynthesis</keyword>
<dbReference type="HOGENOM" id="CLU_021152_4_1_9"/>
<evidence type="ECO:0000256" key="6">
    <source>
        <dbReference type="ARBA" id="ARBA00011447"/>
    </source>
</evidence>
<keyword evidence="11" id="KW-0663">Pyridoxal phosphate</keyword>
<comment type="cofactor">
    <cofactor evidence="2">
        <name>pyridoxal 5'-phosphate</name>
        <dbReference type="ChEBI" id="CHEBI:597326"/>
    </cofactor>
</comment>
<evidence type="ECO:0000256" key="12">
    <source>
        <dbReference type="ARBA" id="ARBA00023239"/>
    </source>
</evidence>
<dbReference type="InterPro" id="IPR002912">
    <property type="entry name" value="ACT_dom"/>
</dbReference>
<gene>
    <name evidence="16" type="primary">ilvA</name>
    <name evidence="16" type="ORF">HMPREF0220_1062</name>
</gene>
<dbReference type="InterPro" id="IPR044561">
    <property type="entry name" value="ACT_ThrD-II-like"/>
</dbReference>
<dbReference type="SUPFAM" id="SSF55021">
    <property type="entry name" value="ACT-like"/>
    <property type="match status" value="1"/>
</dbReference>
<dbReference type="InterPro" id="IPR045865">
    <property type="entry name" value="ACT-like_dom_sf"/>
</dbReference>
<comment type="pathway">
    <text evidence="3">Amino-acid biosynthesis; L-isoleucine biosynthesis; 2-oxobutanoate from L-threonine: step 1/1.</text>
</comment>
<dbReference type="UniPathway" id="UPA00047">
    <property type="reaction ID" value="UER00054"/>
</dbReference>
<evidence type="ECO:0000259" key="15">
    <source>
        <dbReference type="PROSITE" id="PS51671"/>
    </source>
</evidence>
<evidence type="ECO:0000256" key="3">
    <source>
        <dbReference type="ARBA" id="ARBA00004810"/>
    </source>
</evidence>
<comment type="similarity">
    <text evidence="5">Belongs to the serine/threonine dehydratase family.</text>
</comment>
<comment type="caution">
    <text evidence="16">The sequence shown here is derived from an EMBL/GenBank/DDBJ whole genome shotgun (WGS) entry which is preliminary data.</text>
</comment>
<dbReference type="Proteomes" id="UP000003227">
    <property type="component" value="Unassembled WGS sequence"/>
</dbReference>
<dbReference type="FunFam" id="3.40.50.1100:FF:000007">
    <property type="entry name" value="L-threonine dehydratase catabolic TdcB"/>
    <property type="match status" value="1"/>
</dbReference>
<evidence type="ECO:0000256" key="1">
    <source>
        <dbReference type="ARBA" id="ARBA00001274"/>
    </source>
</evidence>